<keyword evidence="2" id="KW-1185">Reference proteome</keyword>
<dbReference type="AlphaFoldDB" id="F0RQ94"/>
<name>F0RQ94_DEIPM</name>
<evidence type="ECO:0000313" key="1">
    <source>
        <dbReference type="EMBL" id="ADY27453.1"/>
    </source>
</evidence>
<sequence>MIISERELKEFETETHLLLGIETCAACGSPLEGCTARCLDCLETDFEDARDGDRAAEITSEDWLALARRQVFYRQLARLGPANPAATPHVLRFTSNGQLLELPAWK</sequence>
<gene>
    <name evidence="1" type="ordered locus">Deipr_2328</name>
</gene>
<dbReference type="KEGG" id="dpt:Deipr_2328"/>
<reference evidence="2" key="1">
    <citation type="submission" date="2011-02" db="EMBL/GenBank/DDBJ databases">
        <title>The complete sequence of plasmid2 of Deinococcus proteolyticus DSM 20540.</title>
        <authorList>
            <consortium name="US DOE Joint Genome Institute (JGI-PGF)"/>
            <person name="Lucas S."/>
            <person name="Copeland A."/>
            <person name="Lapidus A."/>
            <person name="Bruce D."/>
            <person name="Goodwin L."/>
            <person name="Pitluck S."/>
            <person name="Kyrpides N."/>
            <person name="Mavromatis K."/>
            <person name="Pagani I."/>
            <person name="Ivanova N."/>
            <person name="Ovchinnikova G."/>
            <person name="Zeytun A."/>
            <person name="Detter J.C."/>
            <person name="Han C."/>
            <person name="Land M."/>
            <person name="Hauser L."/>
            <person name="Markowitz V."/>
            <person name="Cheng J.-F."/>
            <person name="Hugenholtz P."/>
            <person name="Woyke T."/>
            <person name="Wu D."/>
            <person name="Pukall R."/>
            <person name="Steenblock K."/>
            <person name="Brambilla E."/>
            <person name="Klenk H.-P."/>
            <person name="Eisen J.A."/>
        </authorList>
    </citation>
    <scope>NUCLEOTIDE SEQUENCE [LARGE SCALE GENOMIC DNA]</scope>
    <source>
        <strain evidence="2">ATCC 35074 / DSM 20540 / JCM 6276 / NBRC 101906 / NCIMB 13154 / VKM Ac-1939 / CCM 2703 / MRP</strain>
        <plasmid evidence="2">Plasmid pDEIPR02</plasmid>
    </source>
</reference>
<dbReference type="EMBL" id="CP002538">
    <property type="protein sequence ID" value="ADY27453.1"/>
    <property type="molecule type" value="Genomic_DNA"/>
</dbReference>
<accession>F0RQ94</accession>
<organism evidence="1 2">
    <name type="scientific">Deinococcus proteolyticus (strain ATCC 35074 / DSM 20540 / JCM 6276 / NBRC 101906 / NCIMB 13154 / VKM Ac-1939 / CCM 2703 / MRP)</name>
    <dbReference type="NCBI Taxonomy" id="693977"/>
    <lineage>
        <taxon>Bacteria</taxon>
        <taxon>Thermotogati</taxon>
        <taxon>Deinococcota</taxon>
        <taxon>Deinococci</taxon>
        <taxon>Deinococcales</taxon>
        <taxon>Deinococcaceae</taxon>
        <taxon>Deinococcus</taxon>
    </lineage>
</organism>
<evidence type="ECO:0000313" key="2">
    <source>
        <dbReference type="Proteomes" id="UP000007718"/>
    </source>
</evidence>
<keyword evidence="1" id="KW-0614">Plasmid</keyword>
<proteinExistence type="predicted"/>
<geneLocation type="plasmid" evidence="1 2">
    <name>pDEIPR02</name>
</geneLocation>
<reference evidence="1 2" key="2">
    <citation type="journal article" date="2012" name="Stand. Genomic Sci.">
        <title>Complete genome sequence of the orange-red pigmented, radioresistant Deinococcus proteolyticus type strain (MRP(T)).</title>
        <authorList>
            <person name="Copeland A."/>
            <person name="Zeytun A."/>
            <person name="Yassawong M."/>
            <person name="Nolan M."/>
            <person name="Lucas S."/>
            <person name="Hammon N."/>
            <person name="Deshpande S."/>
            <person name="Cheng J.F."/>
            <person name="Han C."/>
            <person name="Tapia R."/>
            <person name="Goodwin L.A."/>
            <person name="Pitluck S."/>
            <person name="Mavromatis K."/>
            <person name="Liolios K."/>
            <person name="Pagani I."/>
            <person name="Ivanova N."/>
            <person name="Mikhailova N."/>
            <person name="Pati A."/>
            <person name="Chen A."/>
            <person name="Palaniappan K."/>
            <person name="Land M."/>
            <person name="Hauser L."/>
            <person name="Jeffries C.D."/>
            <person name="Brambilla E.M."/>
            <person name="Rohde M."/>
            <person name="Sikorski J."/>
            <person name="Pukall R."/>
            <person name="Goker M."/>
            <person name="Detter J.C."/>
            <person name="Woyke T."/>
            <person name="Bristow J."/>
            <person name="Eisen J.A."/>
            <person name="Markowitz V."/>
            <person name="Hugenholtz P."/>
            <person name="Kyrpides N.C."/>
            <person name="Klenk H.P."/>
            <person name="Lapidus A."/>
        </authorList>
    </citation>
    <scope>NUCLEOTIDE SEQUENCE [LARGE SCALE GENOMIC DNA]</scope>
    <source>
        <strain evidence="2">ATCC 35074 / DSM 20540 / JCM 6276 / NBRC 101906 / NCIMB 13154 / VKM Ac-1939 / CCM 2703 / MRP</strain>
        <plasmid evidence="2">Plasmid pDEIPR02</plasmid>
    </source>
</reference>
<dbReference type="HOGENOM" id="CLU_2218779_0_0_0"/>
<dbReference type="Proteomes" id="UP000007718">
    <property type="component" value="Plasmid pDEIPR02"/>
</dbReference>
<dbReference type="RefSeq" id="WP_013615807.1">
    <property type="nucleotide sequence ID" value="NC_015162.1"/>
</dbReference>
<protein>
    <submittedName>
        <fullName evidence="1">Uncharacterized protein</fullName>
    </submittedName>
</protein>